<name>A0A4V3XIQ8_9APHY</name>
<dbReference type="Pfam" id="PF16242">
    <property type="entry name" value="Pyrid_ox_like"/>
    <property type="match status" value="1"/>
</dbReference>
<evidence type="ECO:0000313" key="4">
    <source>
        <dbReference type="Proteomes" id="UP000308730"/>
    </source>
</evidence>
<organism evidence="3 4">
    <name type="scientific">Antrodiella citrinella</name>
    <dbReference type="NCBI Taxonomy" id="2447956"/>
    <lineage>
        <taxon>Eukaryota</taxon>
        <taxon>Fungi</taxon>
        <taxon>Dikarya</taxon>
        <taxon>Basidiomycota</taxon>
        <taxon>Agaricomycotina</taxon>
        <taxon>Agaricomycetes</taxon>
        <taxon>Polyporales</taxon>
        <taxon>Steccherinaceae</taxon>
        <taxon>Antrodiella</taxon>
    </lineage>
</organism>
<dbReference type="InterPro" id="IPR012349">
    <property type="entry name" value="Split_barrel_FMN-bd"/>
</dbReference>
<dbReference type="PANTHER" id="PTHR34818">
    <property type="entry name" value="PROTEIN BLI-3"/>
    <property type="match status" value="1"/>
</dbReference>
<dbReference type="InterPro" id="IPR038725">
    <property type="entry name" value="YdaG_split_barrel_FMN-bd"/>
</dbReference>
<accession>A0A4V3XIQ8</accession>
<reference evidence="3 4" key="1">
    <citation type="submission" date="2019-02" db="EMBL/GenBank/DDBJ databases">
        <title>Genome sequencing of the rare red list fungi Antrodiella citrinella (Flaviporus citrinellus).</title>
        <authorList>
            <person name="Buettner E."/>
            <person name="Kellner H."/>
        </authorList>
    </citation>
    <scope>NUCLEOTIDE SEQUENCE [LARGE SCALE GENOMIC DNA]</scope>
    <source>
        <strain evidence="3 4">DSM 108506</strain>
    </source>
</reference>
<proteinExistence type="predicted"/>
<protein>
    <recommendedName>
        <fullName evidence="2">General stress protein FMN-binding split barrel domain-containing protein</fullName>
    </recommendedName>
</protein>
<evidence type="ECO:0000313" key="3">
    <source>
        <dbReference type="EMBL" id="THH30123.1"/>
    </source>
</evidence>
<gene>
    <name evidence="3" type="ORF">EUX98_g4070</name>
</gene>
<dbReference type="PANTHER" id="PTHR34818:SF1">
    <property type="entry name" value="PROTEIN BLI-3"/>
    <property type="match status" value="1"/>
</dbReference>
<feature type="region of interest" description="Disordered" evidence="1">
    <location>
        <begin position="1"/>
        <end position="21"/>
    </location>
</feature>
<feature type="domain" description="General stress protein FMN-binding split barrel" evidence="2">
    <location>
        <begin position="24"/>
        <end position="178"/>
    </location>
</feature>
<sequence length="204" mass="22485">MSTQQELDPYTTNAQNDNISPQEKVEGLHGIVKLVQTGMLTTRDANGCMHSRAMVPAGPYDASQVDLVFIANRATHKFDEIQNDSHVNVSFYDERSTNWASYCGRAQITQDKEKIAKHWSTGISAWFGDLGDGIHKGDQHDPRVALIEVIPDEVRYFVATKGIVGRAAYSAYSTMTGKCAAPGELRTITKDEIALIQGLHSESK</sequence>
<dbReference type="AlphaFoldDB" id="A0A4V3XIQ8"/>
<keyword evidence="4" id="KW-1185">Reference proteome</keyword>
<evidence type="ECO:0000256" key="1">
    <source>
        <dbReference type="SAM" id="MobiDB-lite"/>
    </source>
</evidence>
<comment type="caution">
    <text evidence="3">The sequence shown here is derived from an EMBL/GenBank/DDBJ whole genome shotgun (WGS) entry which is preliminary data.</text>
</comment>
<dbReference type="Gene3D" id="2.30.110.10">
    <property type="entry name" value="Electron Transport, Fmn-binding Protein, Chain A"/>
    <property type="match status" value="1"/>
</dbReference>
<dbReference type="Proteomes" id="UP000308730">
    <property type="component" value="Unassembled WGS sequence"/>
</dbReference>
<dbReference type="SUPFAM" id="SSF50475">
    <property type="entry name" value="FMN-binding split barrel"/>
    <property type="match status" value="1"/>
</dbReference>
<evidence type="ECO:0000259" key="2">
    <source>
        <dbReference type="Pfam" id="PF16242"/>
    </source>
</evidence>
<dbReference type="InterPro" id="IPR052917">
    <property type="entry name" value="Stress-Dev_Protein"/>
</dbReference>
<dbReference type="EMBL" id="SGPM01000093">
    <property type="protein sequence ID" value="THH30123.1"/>
    <property type="molecule type" value="Genomic_DNA"/>
</dbReference>
<dbReference type="OrthoDB" id="434253at2759"/>